<dbReference type="RefSeq" id="WP_286246972.1">
    <property type="nucleotide sequence ID" value="NZ_AP018448.1"/>
</dbReference>
<evidence type="ECO:0000256" key="6">
    <source>
        <dbReference type="ARBA" id="ARBA00023002"/>
    </source>
</evidence>
<evidence type="ECO:0000313" key="10">
    <source>
        <dbReference type="Proteomes" id="UP001321542"/>
    </source>
</evidence>
<dbReference type="EC" id="1.18.1.2" evidence="2"/>
<reference evidence="9 10" key="2">
    <citation type="journal article" date="2023" name="ChemBioChem">
        <title>Acyltransferase Domain Exchange between Two Independent Type I Polyketide Synthases in the Same Producer Strain of Macrolide Antibiotics.</title>
        <authorList>
            <person name="Kudo F."/>
            <person name="Kishikawa K."/>
            <person name="Tsuboi K."/>
            <person name="Kido T."/>
            <person name="Usui T."/>
            <person name="Hashimoto J."/>
            <person name="Shin-Ya K."/>
            <person name="Miyanaga A."/>
            <person name="Eguchi T."/>
        </authorList>
    </citation>
    <scope>NUCLEOTIDE SEQUENCE [LARGE SCALE GENOMIC DNA]</scope>
    <source>
        <strain evidence="9 10">A-8890</strain>
    </source>
</reference>
<evidence type="ECO:0000313" key="9">
    <source>
        <dbReference type="EMBL" id="BBC29014.1"/>
    </source>
</evidence>
<comment type="catalytic activity">
    <reaction evidence="7">
        <text>2 reduced [2Fe-2S]-[ferredoxin] + NADP(+) + H(+) = 2 oxidized [2Fe-2S]-[ferredoxin] + NADPH</text>
        <dbReference type="Rhea" id="RHEA:20125"/>
        <dbReference type="Rhea" id="RHEA-COMP:10000"/>
        <dbReference type="Rhea" id="RHEA-COMP:10001"/>
        <dbReference type="ChEBI" id="CHEBI:15378"/>
        <dbReference type="ChEBI" id="CHEBI:33737"/>
        <dbReference type="ChEBI" id="CHEBI:33738"/>
        <dbReference type="ChEBI" id="CHEBI:57783"/>
        <dbReference type="ChEBI" id="CHEBI:58349"/>
        <dbReference type="EC" id="1.18.1.2"/>
    </reaction>
</comment>
<dbReference type="PRINTS" id="PR00419">
    <property type="entry name" value="ADXRDTASE"/>
</dbReference>
<feature type="domain" description="FAD/NAD(P)-binding" evidence="8">
    <location>
        <begin position="23"/>
        <end position="318"/>
    </location>
</feature>
<keyword evidence="5" id="KW-0521">NADP</keyword>
<dbReference type="Gene3D" id="3.40.50.720">
    <property type="entry name" value="NAD(P)-binding Rossmann-like Domain"/>
    <property type="match status" value="2"/>
</dbReference>
<sequence length="436" mass="45944">MRTPAETAPNRPAAAVDNGLPLQVAVIGAGPSGCYAAQALRKGQPDIEIAVFDALPTPFGLVRYGIAPDHQGAKAVSRQFERLFGQPGVEFVGNVSVGTDVSLEALLENFHAVVLATGLGTDRRLGIDQDPDARVIGAGDLIRLLNSDPDARLRHRHGGPESLGSEVVILGTGNVSADVARLLSKSDLDFIASDVDDDALRAVAPNPVRTIHILGRCEPHAAKWDASMVKELAEIVGVHLSVDGVPLLGEPAASPRTTVSVRFQHVPISVRRLDGRVRVTTRRAGDSALVDHLDADTVITALGFDPSPAQSAQFGGVEASNVFRVGGPATGRLGNLAENRKLAADAAKGVLEFLRGQEPLHRTGLVGLRDRLPASVVSFEAWQRIDGAEVRRARPDRCRTKFTTRDELLAAAAGSGALVSIPTATPEAIDTTGEVK</sequence>
<evidence type="ECO:0000256" key="1">
    <source>
        <dbReference type="ARBA" id="ARBA00001974"/>
    </source>
</evidence>
<evidence type="ECO:0000256" key="3">
    <source>
        <dbReference type="ARBA" id="ARBA00022630"/>
    </source>
</evidence>
<dbReference type="PANTHER" id="PTHR48467:SF1">
    <property type="entry name" value="GLUTAMATE SYNTHASE 1 [NADH], CHLOROPLASTIC-LIKE"/>
    <property type="match status" value="1"/>
</dbReference>
<evidence type="ECO:0000256" key="7">
    <source>
        <dbReference type="ARBA" id="ARBA00047776"/>
    </source>
</evidence>
<protein>
    <recommendedName>
        <fullName evidence="2">ferredoxin--NADP(+) reductase</fullName>
        <ecNumber evidence="2">1.18.1.2</ecNumber>
    </recommendedName>
</protein>
<dbReference type="SUPFAM" id="SSF51971">
    <property type="entry name" value="Nucleotide-binding domain"/>
    <property type="match status" value="1"/>
</dbReference>
<evidence type="ECO:0000256" key="5">
    <source>
        <dbReference type="ARBA" id="ARBA00022857"/>
    </source>
</evidence>
<evidence type="ECO:0000256" key="4">
    <source>
        <dbReference type="ARBA" id="ARBA00022827"/>
    </source>
</evidence>
<keyword evidence="3" id="KW-0285">Flavoprotein</keyword>
<name>A0ABN5V6Z1_9ACTN</name>
<dbReference type="Proteomes" id="UP001321542">
    <property type="component" value="Chromosome"/>
</dbReference>
<dbReference type="PANTHER" id="PTHR48467">
    <property type="entry name" value="GLUTAMATE SYNTHASE 1 [NADH], CHLOROPLASTIC-LIKE"/>
    <property type="match status" value="1"/>
</dbReference>
<comment type="cofactor">
    <cofactor evidence="1">
        <name>FAD</name>
        <dbReference type="ChEBI" id="CHEBI:57692"/>
    </cofactor>
</comment>
<keyword evidence="10" id="KW-1185">Reference proteome</keyword>
<gene>
    <name evidence="9" type="ORF">SGFS_003050</name>
</gene>
<dbReference type="InterPro" id="IPR055275">
    <property type="entry name" value="Ferredox_Rdtase"/>
</dbReference>
<organism evidence="9 10">
    <name type="scientific">Streptomyces graminofaciens</name>
    <dbReference type="NCBI Taxonomy" id="68212"/>
    <lineage>
        <taxon>Bacteria</taxon>
        <taxon>Bacillati</taxon>
        <taxon>Actinomycetota</taxon>
        <taxon>Actinomycetes</taxon>
        <taxon>Kitasatosporales</taxon>
        <taxon>Streptomycetaceae</taxon>
        <taxon>Streptomyces</taxon>
    </lineage>
</organism>
<dbReference type="EMBL" id="AP018448">
    <property type="protein sequence ID" value="BBC29014.1"/>
    <property type="molecule type" value="Genomic_DNA"/>
</dbReference>
<proteinExistence type="predicted"/>
<evidence type="ECO:0000256" key="2">
    <source>
        <dbReference type="ARBA" id="ARBA00013223"/>
    </source>
</evidence>
<dbReference type="InterPro" id="IPR023753">
    <property type="entry name" value="FAD/NAD-binding_dom"/>
</dbReference>
<reference evidence="9 10" key="1">
    <citation type="journal article" date="2010" name="ChemBioChem">
        <title>Cloning and characterization of the biosynthetic gene cluster of 16-membered macrolide antibiotic FD-891: involvement of a dual functional cytochrome P450 monooxygenase catalyzing epoxidation and hydroxylation.</title>
        <authorList>
            <person name="Kudo F."/>
            <person name="Motegi A."/>
            <person name="Mizoue K."/>
            <person name="Eguchi T."/>
        </authorList>
    </citation>
    <scope>NUCLEOTIDE SEQUENCE [LARGE SCALE GENOMIC DNA]</scope>
    <source>
        <strain evidence="9 10">A-8890</strain>
    </source>
</reference>
<accession>A0ABN5V6Z1</accession>
<evidence type="ECO:0000259" key="8">
    <source>
        <dbReference type="Pfam" id="PF07992"/>
    </source>
</evidence>
<keyword evidence="4" id="KW-0274">FAD</keyword>
<keyword evidence="6" id="KW-0560">Oxidoreductase</keyword>
<dbReference type="Pfam" id="PF07992">
    <property type="entry name" value="Pyr_redox_2"/>
    <property type="match status" value="1"/>
</dbReference>